<dbReference type="Gene3D" id="3.40.50.1240">
    <property type="entry name" value="Phosphoglycerate mutase-like"/>
    <property type="match status" value="1"/>
</dbReference>
<accession>A0A0D2HU59</accession>
<dbReference type="Proteomes" id="UP000053789">
    <property type="component" value="Unassembled WGS sequence"/>
</dbReference>
<dbReference type="HOGENOM" id="CLU_039184_1_1_1"/>
<gene>
    <name evidence="1" type="ORF">Z519_11584</name>
</gene>
<dbReference type="PANTHER" id="PTHR48100">
    <property type="entry name" value="BROAD-SPECIFICITY PHOSPHATASE YOR283W-RELATED"/>
    <property type="match status" value="1"/>
</dbReference>
<dbReference type="InterPro" id="IPR029033">
    <property type="entry name" value="His_PPase_superfam"/>
</dbReference>
<sequence length="219" mass="24036">MSDSKVFLLRHAESQHNVDKNFERLDPALTESGIKAAEQLGSSFPEPDSVGVVLSSPSQRAIQTAFAIFPNVLDRRYFDPASGNGVEAGAVFIVDPDAQERSALPCDTCSTRESLQKKFPYLDFSPLSDAEDATWRLKTGSYSEHDEAVKMRAMRLRETLETLVATCEKSSRPNVALVTHGVFMKALTNDSSIDLPRPGWAVYRIQKGDDGNVVLVAAD</sequence>
<protein>
    <recommendedName>
        <fullName evidence="3">Phosphoglycerate mutase</fullName>
    </recommendedName>
</protein>
<proteinExistence type="predicted"/>
<evidence type="ECO:0000313" key="2">
    <source>
        <dbReference type="Proteomes" id="UP000053789"/>
    </source>
</evidence>
<dbReference type="RefSeq" id="XP_016614668.1">
    <property type="nucleotide sequence ID" value="XM_016769295.1"/>
</dbReference>
<dbReference type="InterPro" id="IPR050275">
    <property type="entry name" value="PGM_Phosphatase"/>
</dbReference>
<dbReference type="AlphaFoldDB" id="A0A0D2HU59"/>
<dbReference type="SMART" id="SM00855">
    <property type="entry name" value="PGAM"/>
    <property type="match status" value="1"/>
</dbReference>
<dbReference type="OrthoDB" id="496981at2759"/>
<dbReference type="PANTHER" id="PTHR48100:SF54">
    <property type="entry name" value="PHOSPHATASE SPAC5H10.03-RELATED"/>
    <property type="match status" value="1"/>
</dbReference>
<evidence type="ECO:0000313" key="1">
    <source>
        <dbReference type="EMBL" id="KIW87999.1"/>
    </source>
</evidence>
<dbReference type="InterPro" id="IPR013078">
    <property type="entry name" value="His_Pase_superF_clade-1"/>
</dbReference>
<dbReference type="SUPFAM" id="SSF53254">
    <property type="entry name" value="Phosphoglycerate mutase-like"/>
    <property type="match status" value="1"/>
</dbReference>
<name>A0A0D2HU59_CLAB1</name>
<organism evidence="1 2">
    <name type="scientific">Cladophialophora bantiana (strain ATCC 10958 / CBS 173.52 / CDC B-1940 / NIH 8579)</name>
    <name type="common">Xylohypha bantiana</name>
    <dbReference type="NCBI Taxonomy" id="1442370"/>
    <lineage>
        <taxon>Eukaryota</taxon>
        <taxon>Fungi</taxon>
        <taxon>Dikarya</taxon>
        <taxon>Ascomycota</taxon>
        <taxon>Pezizomycotina</taxon>
        <taxon>Eurotiomycetes</taxon>
        <taxon>Chaetothyriomycetidae</taxon>
        <taxon>Chaetothyriales</taxon>
        <taxon>Herpotrichiellaceae</taxon>
        <taxon>Cladophialophora</taxon>
    </lineage>
</organism>
<dbReference type="Pfam" id="PF00300">
    <property type="entry name" value="His_Phos_1"/>
    <property type="match status" value="1"/>
</dbReference>
<dbReference type="CDD" id="cd07067">
    <property type="entry name" value="HP_PGM_like"/>
    <property type="match status" value="1"/>
</dbReference>
<dbReference type="GO" id="GO:0016791">
    <property type="term" value="F:phosphatase activity"/>
    <property type="evidence" value="ECO:0007669"/>
    <property type="project" value="TreeGrafter"/>
</dbReference>
<evidence type="ECO:0008006" key="3">
    <source>
        <dbReference type="Google" id="ProtNLM"/>
    </source>
</evidence>
<keyword evidence="2" id="KW-1185">Reference proteome</keyword>
<reference evidence="1" key="1">
    <citation type="submission" date="2015-01" db="EMBL/GenBank/DDBJ databases">
        <title>The Genome Sequence of Cladophialophora bantiana CBS 173.52.</title>
        <authorList>
            <consortium name="The Broad Institute Genomics Platform"/>
            <person name="Cuomo C."/>
            <person name="de Hoog S."/>
            <person name="Gorbushina A."/>
            <person name="Stielow B."/>
            <person name="Teixiera M."/>
            <person name="Abouelleil A."/>
            <person name="Chapman S.B."/>
            <person name="Priest M."/>
            <person name="Young S.K."/>
            <person name="Wortman J."/>
            <person name="Nusbaum C."/>
            <person name="Birren B."/>
        </authorList>
    </citation>
    <scope>NUCLEOTIDE SEQUENCE [LARGE SCALE GENOMIC DNA]</scope>
    <source>
        <strain evidence="1">CBS 173.52</strain>
    </source>
</reference>
<dbReference type="GeneID" id="27704512"/>
<dbReference type="GO" id="GO:0005737">
    <property type="term" value="C:cytoplasm"/>
    <property type="evidence" value="ECO:0007669"/>
    <property type="project" value="TreeGrafter"/>
</dbReference>
<dbReference type="EMBL" id="KN847001">
    <property type="protein sequence ID" value="KIW87999.1"/>
    <property type="molecule type" value="Genomic_DNA"/>
</dbReference>
<dbReference type="VEuPathDB" id="FungiDB:Z519_11584"/>